<dbReference type="Proteomes" id="UP000789405">
    <property type="component" value="Unassembled WGS sequence"/>
</dbReference>
<keyword evidence="3" id="KW-1185">Reference proteome</keyword>
<gene>
    <name evidence="2" type="ORF">DERYTH_LOCUS13368</name>
</gene>
<evidence type="ECO:0000256" key="1">
    <source>
        <dbReference type="SAM" id="MobiDB-lite"/>
    </source>
</evidence>
<feature type="region of interest" description="Disordered" evidence="1">
    <location>
        <begin position="1"/>
        <end position="39"/>
    </location>
</feature>
<reference evidence="2" key="1">
    <citation type="submission" date="2021-06" db="EMBL/GenBank/DDBJ databases">
        <authorList>
            <person name="Kallberg Y."/>
            <person name="Tangrot J."/>
            <person name="Rosling A."/>
        </authorList>
    </citation>
    <scope>NUCLEOTIDE SEQUENCE</scope>
    <source>
        <strain evidence="2">MA453B</strain>
    </source>
</reference>
<dbReference type="AlphaFoldDB" id="A0A9N9N6J1"/>
<evidence type="ECO:0000313" key="3">
    <source>
        <dbReference type="Proteomes" id="UP000789405"/>
    </source>
</evidence>
<proteinExistence type="predicted"/>
<sequence length="69" mass="8098">MSTNSHSQDEFEEHDSPYHDEPHQDKSYPTELSSQVELSTCDKANEDMEVFYKGKKKCHMWYLQQAASL</sequence>
<evidence type="ECO:0000313" key="2">
    <source>
        <dbReference type="EMBL" id="CAG8707409.1"/>
    </source>
</evidence>
<comment type="caution">
    <text evidence="2">The sequence shown here is derived from an EMBL/GenBank/DDBJ whole genome shotgun (WGS) entry which is preliminary data.</text>
</comment>
<organism evidence="2 3">
    <name type="scientific">Dentiscutata erythropus</name>
    <dbReference type="NCBI Taxonomy" id="1348616"/>
    <lineage>
        <taxon>Eukaryota</taxon>
        <taxon>Fungi</taxon>
        <taxon>Fungi incertae sedis</taxon>
        <taxon>Mucoromycota</taxon>
        <taxon>Glomeromycotina</taxon>
        <taxon>Glomeromycetes</taxon>
        <taxon>Diversisporales</taxon>
        <taxon>Gigasporaceae</taxon>
        <taxon>Dentiscutata</taxon>
    </lineage>
</organism>
<dbReference type="EMBL" id="CAJVPY010009324">
    <property type="protein sequence ID" value="CAG8707409.1"/>
    <property type="molecule type" value="Genomic_DNA"/>
</dbReference>
<name>A0A9N9N6J1_9GLOM</name>
<accession>A0A9N9N6J1</accession>
<protein>
    <submittedName>
        <fullName evidence="2">19383_t:CDS:1</fullName>
    </submittedName>
</protein>
<feature type="compositionally biased region" description="Basic and acidic residues" evidence="1">
    <location>
        <begin position="14"/>
        <end position="28"/>
    </location>
</feature>